<protein>
    <submittedName>
        <fullName evidence="1">Uncharacterized protein</fullName>
    </submittedName>
</protein>
<keyword evidence="2" id="KW-1185">Reference proteome</keyword>
<comment type="caution">
    <text evidence="1">The sequence shown here is derived from an EMBL/GenBank/DDBJ whole genome shotgun (WGS) entry which is preliminary data.</text>
</comment>
<evidence type="ECO:0000313" key="2">
    <source>
        <dbReference type="Proteomes" id="UP001597145"/>
    </source>
</evidence>
<dbReference type="RefSeq" id="WP_379659588.1">
    <property type="nucleotide sequence ID" value="NZ_JBHUCP010000001.1"/>
</dbReference>
<organism evidence="1 2">
    <name type="scientific">Pseudonocardia aurantiaca</name>
    <dbReference type="NCBI Taxonomy" id="75290"/>
    <lineage>
        <taxon>Bacteria</taxon>
        <taxon>Bacillati</taxon>
        <taxon>Actinomycetota</taxon>
        <taxon>Actinomycetes</taxon>
        <taxon>Pseudonocardiales</taxon>
        <taxon>Pseudonocardiaceae</taxon>
        <taxon>Pseudonocardia</taxon>
    </lineage>
</organism>
<proteinExistence type="predicted"/>
<name>A0ABW4FAP4_9PSEU</name>
<gene>
    <name evidence="1" type="ORF">ACFSCY_00005</name>
</gene>
<feature type="non-terminal residue" evidence="1">
    <location>
        <position position="64"/>
    </location>
</feature>
<sequence length="64" mass="6827">MAATVTVNDVLDGQVALDLECLDRVYLNAYVPNLQVGGQVVSFLTRHLGYPIPSPAILDKIGTA</sequence>
<dbReference type="EMBL" id="JBHUCP010000001">
    <property type="protein sequence ID" value="MFD1527823.1"/>
    <property type="molecule type" value="Genomic_DNA"/>
</dbReference>
<reference evidence="2" key="1">
    <citation type="journal article" date="2019" name="Int. J. Syst. Evol. Microbiol.">
        <title>The Global Catalogue of Microorganisms (GCM) 10K type strain sequencing project: providing services to taxonomists for standard genome sequencing and annotation.</title>
        <authorList>
            <consortium name="The Broad Institute Genomics Platform"/>
            <consortium name="The Broad Institute Genome Sequencing Center for Infectious Disease"/>
            <person name="Wu L."/>
            <person name="Ma J."/>
        </authorList>
    </citation>
    <scope>NUCLEOTIDE SEQUENCE [LARGE SCALE GENOMIC DNA]</scope>
    <source>
        <strain evidence="2">JCM 12165</strain>
    </source>
</reference>
<dbReference type="Proteomes" id="UP001597145">
    <property type="component" value="Unassembled WGS sequence"/>
</dbReference>
<accession>A0ABW4FAP4</accession>
<evidence type="ECO:0000313" key="1">
    <source>
        <dbReference type="EMBL" id="MFD1527823.1"/>
    </source>
</evidence>